<dbReference type="InterPro" id="IPR029055">
    <property type="entry name" value="Ntn_hydrolases_N"/>
</dbReference>
<evidence type="ECO:0000256" key="2">
    <source>
        <dbReference type="ARBA" id="ARBA00010138"/>
    </source>
</evidence>
<feature type="domain" description="Glutamine amidotransferase type-2" evidence="10">
    <location>
        <begin position="2"/>
        <end position="233"/>
    </location>
</feature>
<dbReference type="SUPFAM" id="SSF56235">
    <property type="entry name" value="N-terminal nucleophile aminohydrolases (Ntn hydrolases)"/>
    <property type="match status" value="1"/>
</dbReference>
<name>A0ABT5KTS0_9BURK</name>
<feature type="binding site" evidence="7">
    <location>
        <position position="302"/>
    </location>
    <ligand>
        <name>Mg(2+)</name>
        <dbReference type="ChEBI" id="CHEBI:18420"/>
    </ligand>
</feature>
<evidence type="ECO:0000256" key="7">
    <source>
        <dbReference type="HAMAP-Rule" id="MF_01931"/>
    </source>
</evidence>
<evidence type="ECO:0000259" key="10">
    <source>
        <dbReference type="PROSITE" id="PS51278"/>
    </source>
</evidence>
<keyword evidence="6 7" id="KW-0315">Glutamine amidotransferase</keyword>
<gene>
    <name evidence="7 11" type="primary">purF</name>
    <name evidence="11" type="ORF">PRZ01_13535</name>
</gene>
<evidence type="ECO:0000256" key="6">
    <source>
        <dbReference type="ARBA" id="ARBA00022962"/>
    </source>
</evidence>
<dbReference type="HAMAP" id="MF_01931">
    <property type="entry name" value="PurF"/>
    <property type="match status" value="1"/>
</dbReference>
<dbReference type="RefSeq" id="WP_273597321.1">
    <property type="nucleotide sequence ID" value="NZ_JAQQXS010000011.1"/>
</dbReference>
<dbReference type="Gene3D" id="3.60.20.10">
    <property type="entry name" value="Glutamine Phosphoribosylpyrophosphate, subunit 1, domain 1"/>
    <property type="match status" value="1"/>
</dbReference>
<comment type="caution">
    <text evidence="7">Lacks conserved residue(s) required for the propagation of feature annotation.</text>
</comment>
<evidence type="ECO:0000313" key="12">
    <source>
        <dbReference type="Proteomes" id="UP001219862"/>
    </source>
</evidence>
<comment type="caution">
    <text evidence="11">The sequence shown here is derived from an EMBL/GenBank/DDBJ whole genome shotgun (WGS) entry which is preliminary data.</text>
</comment>
<comment type="cofactor">
    <cofactor evidence="7">
        <name>Mg(2+)</name>
        <dbReference type="ChEBI" id="CHEBI:18420"/>
    </cofactor>
    <text evidence="7">Binds 1 Mg(2+) ion per subunit.</text>
</comment>
<dbReference type="SUPFAM" id="SSF53271">
    <property type="entry name" value="PRTase-like"/>
    <property type="match status" value="1"/>
</dbReference>
<evidence type="ECO:0000313" key="11">
    <source>
        <dbReference type="EMBL" id="MDC8786211.1"/>
    </source>
</evidence>
<feature type="binding site" evidence="7">
    <location>
        <position position="364"/>
    </location>
    <ligand>
        <name>Mg(2+)</name>
        <dbReference type="ChEBI" id="CHEBI:18420"/>
    </ligand>
</feature>
<dbReference type="PIRSF" id="PIRSF000485">
    <property type="entry name" value="Amd_phspho_trans"/>
    <property type="match status" value="1"/>
</dbReference>
<keyword evidence="7" id="KW-0460">Magnesium</keyword>
<keyword evidence="7" id="KW-0479">Metal-binding</keyword>
<comment type="function">
    <text evidence="7">Catalyzes the formation of phosphoribosylamine from phosphoribosylpyrophosphate (PRPP) and glutamine.</text>
</comment>
<protein>
    <recommendedName>
        <fullName evidence="7">Amidophosphoribosyltransferase</fullName>
        <shortName evidence="7">ATase</shortName>
        <ecNumber evidence="7">2.4.2.14</ecNumber>
    </recommendedName>
    <alternativeName>
        <fullName evidence="7">Glutamine phosphoribosylpyrophosphate amidotransferase</fullName>
        <shortName evidence="7">GPATase</shortName>
    </alternativeName>
</protein>
<dbReference type="Pfam" id="PF00156">
    <property type="entry name" value="Pribosyltran"/>
    <property type="match status" value="1"/>
</dbReference>
<dbReference type="Pfam" id="PF13522">
    <property type="entry name" value="GATase_6"/>
    <property type="match status" value="1"/>
</dbReference>
<evidence type="ECO:0000256" key="9">
    <source>
        <dbReference type="SAM" id="MobiDB-lite"/>
    </source>
</evidence>
<dbReference type="CDD" id="cd06223">
    <property type="entry name" value="PRTases_typeI"/>
    <property type="match status" value="1"/>
</dbReference>
<keyword evidence="5 7" id="KW-0658">Purine biosynthesis</keyword>
<evidence type="ECO:0000256" key="8">
    <source>
        <dbReference type="PIRNR" id="PIRNR000485"/>
    </source>
</evidence>
<dbReference type="InterPro" id="IPR000836">
    <property type="entry name" value="PRTase_dom"/>
</dbReference>
<comment type="pathway">
    <text evidence="1 7 8">Purine metabolism; IMP biosynthesis via de novo pathway; N(1)-(5-phospho-D-ribosyl)glycinamide from 5-phospho-alpha-D-ribose 1-diphosphate: step 1/2.</text>
</comment>
<comment type="similarity">
    <text evidence="2 7 8">In the C-terminal section; belongs to the purine/pyrimidine phosphoribosyltransferase family.</text>
</comment>
<dbReference type="NCBIfam" id="TIGR01134">
    <property type="entry name" value="purF"/>
    <property type="match status" value="1"/>
</dbReference>
<dbReference type="EMBL" id="JAQQXS010000011">
    <property type="protein sequence ID" value="MDC8786211.1"/>
    <property type="molecule type" value="Genomic_DNA"/>
</dbReference>
<keyword evidence="12" id="KW-1185">Reference proteome</keyword>
<accession>A0ABT5KTS0</accession>
<reference evidence="11 12" key="1">
    <citation type="submission" date="2022-10" db="EMBL/GenBank/DDBJ databases">
        <title>paucibacter sp. hw8 Genome sequencing.</title>
        <authorList>
            <person name="Park S."/>
        </authorList>
    </citation>
    <scope>NUCLEOTIDE SEQUENCE [LARGE SCALE GENOMIC DNA]</scope>
    <source>
        <strain evidence="12">hw8</strain>
    </source>
</reference>
<sequence>MCGIVGVISPSPVNQLIYDALLLLQHRGQDAAGIVTMQGNKCFMHKARGMVRDVFRTRNMRALPGSIGLGQVRYPTAGNAYNEEEAQPFYVNAPYGLVLVHNGNLTNAQALKAELFNVDRRHINTESDSEVLLNVLAHELELAARNLPLTPDEVFKAVRAVHKRIKGSYAVIVLIAGHGLLAFRDPYGIRPLCFGQAADGEFMVASESVALEGTGHQLVRDVAPGEALFIDMKGQMSTQQCADNPTLQPCMFEFVYLARPDSVMDGISVYQARLNMGETLAQRLVSTMPPSDIDVVIPIPESSRPSAMQLAHRIGKPYREGFVKNRYVGRTFIMPGQGARKKSVRQKLNAIGLEFKGRNVLLVDDSIVRGTTSKEIVQMAREAGARKVYLASAAPPVRYRNVYGIDMPTSAELVAHNRSIEEIRQFIGADALIYQDVDAMKRVVAALQPKLQGFEASCFDGHYITGDVTAEDFAAMESQRLSQGGDEEEGPARSRLALQSRQEP</sequence>
<evidence type="ECO:0000256" key="1">
    <source>
        <dbReference type="ARBA" id="ARBA00005209"/>
    </source>
</evidence>
<evidence type="ECO:0000256" key="5">
    <source>
        <dbReference type="ARBA" id="ARBA00022755"/>
    </source>
</evidence>
<proteinExistence type="inferred from homology"/>
<dbReference type="EC" id="2.4.2.14" evidence="7"/>
<dbReference type="InterPro" id="IPR017932">
    <property type="entry name" value="GATase_2_dom"/>
</dbReference>
<dbReference type="InterPro" id="IPR029057">
    <property type="entry name" value="PRTase-like"/>
</dbReference>
<dbReference type="GO" id="GO:0004044">
    <property type="term" value="F:amidophosphoribosyltransferase activity"/>
    <property type="evidence" value="ECO:0007669"/>
    <property type="project" value="UniProtKB-EC"/>
</dbReference>
<evidence type="ECO:0000256" key="4">
    <source>
        <dbReference type="ARBA" id="ARBA00022679"/>
    </source>
</evidence>
<feature type="active site" description="Nucleophile" evidence="7">
    <location>
        <position position="2"/>
    </location>
</feature>
<feature type="region of interest" description="Disordered" evidence="9">
    <location>
        <begin position="478"/>
        <end position="504"/>
    </location>
</feature>
<comment type="catalytic activity">
    <reaction evidence="7 8">
        <text>5-phospho-beta-D-ribosylamine + L-glutamate + diphosphate = 5-phospho-alpha-D-ribose 1-diphosphate + L-glutamine + H2O</text>
        <dbReference type="Rhea" id="RHEA:14905"/>
        <dbReference type="ChEBI" id="CHEBI:15377"/>
        <dbReference type="ChEBI" id="CHEBI:29985"/>
        <dbReference type="ChEBI" id="CHEBI:33019"/>
        <dbReference type="ChEBI" id="CHEBI:58017"/>
        <dbReference type="ChEBI" id="CHEBI:58359"/>
        <dbReference type="ChEBI" id="CHEBI:58681"/>
        <dbReference type="EC" id="2.4.2.14"/>
    </reaction>
</comment>
<dbReference type="Gene3D" id="3.40.50.2020">
    <property type="match status" value="1"/>
</dbReference>
<dbReference type="PROSITE" id="PS51278">
    <property type="entry name" value="GATASE_TYPE_2"/>
    <property type="match status" value="1"/>
</dbReference>
<dbReference type="CDD" id="cd00715">
    <property type="entry name" value="GPATase_N"/>
    <property type="match status" value="1"/>
</dbReference>
<organism evidence="11 12">
    <name type="scientific">Roseateles koreensis</name>
    <dbReference type="NCBI Taxonomy" id="2987526"/>
    <lineage>
        <taxon>Bacteria</taxon>
        <taxon>Pseudomonadati</taxon>
        <taxon>Pseudomonadota</taxon>
        <taxon>Betaproteobacteria</taxon>
        <taxon>Burkholderiales</taxon>
        <taxon>Sphaerotilaceae</taxon>
        <taxon>Roseateles</taxon>
    </lineage>
</organism>
<dbReference type="InterPro" id="IPR005854">
    <property type="entry name" value="PurF"/>
</dbReference>
<feature type="binding site" evidence="7">
    <location>
        <position position="365"/>
    </location>
    <ligand>
        <name>Mg(2+)</name>
        <dbReference type="ChEBI" id="CHEBI:18420"/>
    </ligand>
</feature>
<dbReference type="InterPro" id="IPR035584">
    <property type="entry name" value="PurF_N"/>
</dbReference>
<evidence type="ECO:0000256" key="3">
    <source>
        <dbReference type="ARBA" id="ARBA00022676"/>
    </source>
</evidence>
<dbReference type="Proteomes" id="UP001219862">
    <property type="component" value="Unassembled WGS sequence"/>
</dbReference>
<keyword evidence="4 7" id="KW-0808">Transferase</keyword>
<keyword evidence="3 7" id="KW-0328">Glycosyltransferase</keyword>
<dbReference type="PANTHER" id="PTHR11907">
    <property type="entry name" value="AMIDOPHOSPHORIBOSYLTRANSFERASE"/>
    <property type="match status" value="1"/>
</dbReference>